<sequence length="279" mass="30364">MPSDIVTIRSLDGLRLAATLVTPRDRAKSAVVLVHGGGVTREEGGFFARLADGLADAGVASLRFDLRGHGESEGRQEELTLATILNDIRVAVSYAREATTAQDITLLAASFTGGVSVYYAAHRPSEITRLVLFNPQLNYKWRTIDSRPYWVDESITEEAAQELNESGGIRFTPTLRHGRPLLNEAFWFPTQEAIGQVQAPTLIVHGDADTLVPVESSREAVPRFRAPVGLVEVPGSQHGFAVHDDPQYLDPKSQEYQAFVIQTVAAWLTAEPASTSGDV</sequence>
<comment type="caution">
    <text evidence="2">The sequence shown here is derived from an EMBL/GenBank/DDBJ whole genome shotgun (WGS) entry which is preliminary data.</text>
</comment>
<gene>
    <name evidence="2" type="ORF">ACFO3J_29035</name>
</gene>
<dbReference type="InterPro" id="IPR053145">
    <property type="entry name" value="AB_hydrolase_Est10"/>
</dbReference>
<protein>
    <submittedName>
        <fullName evidence="2">Alpha/beta hydrolase</fullName>
    </submittedName>
</protein>
<evidence type="ECO:0000259" key="1">
    <source>
        <dbReference type="Pfam" id="PF12146"/>
    </source>
</evidence>
<dbReference type="SUPFAM" id="SSF53474">
    <property type="entry name" value="alpha/beta-Hydrolases"/>
    <property type="match status" value="1"/>
</dbReference>
<dbReference type="RefSeq" id="WP_386435495.1">
    <property type="nucleotide sequence ID" value="NZ_JBHSBB010000027.1"/>
</dbReference>
<dbReference type="Proteomes" id="UP001595765">
    <property type="component" value="Unassembled WGS sequence"/>
</dbReference>
<reference evidence="3" key="1">
    <citation type="journal article" date="2019" name="Int. J. Syst. Evol. Microbiol.">
        <title>The Global Catalogue of Microorganisms (GCM) 10K type strain sequencing project: providing services to taxonomists for standard genome sequencing and annotation.</title>
        <authorList>
            <consortium name="The Broad Institute Genomics Platform"/>
            <consortium name="The Broad Institute Genome Sequencing Center for Infectious Disease"/>
            <person name="Wu L."/>
            <person name="Ma J."/>
        </authorList>
    </citation>
    <scope>NUCLEOTIDE SEQUENCE [LARGE SCALE GENOMIC DNA]</scope>
    <source>
        <strain evidence="3">CGMCC 4.7237</strain>
    </source>
</reference>
<dbReference type="PANTHER" id="PTHR43265:SF1">
    <property type="entry name" value="ESTERASE ESTD"/>
    <property type="match status" value="1"/>
</dbReference>
<keyword evidence="2" id="KW-0378">Hydrolase</keyword>
<name>A0ABV8HTS8_9ACTN</name>
<evidence type="ECO:0000313" key="3">
    <source>
        <dbReference type="Proteomes" id="UP001595765"/>
    </source>
</evidence>
<evidence type="ECO:0000313" key="2">
    <source>
        <dbReference type="EMBL" id="MFC4035483.1"/>
    </source>
</evidence>
<dbReference type="Gene3D" id="3.40.50.1820">
    <property type="entry name" value="alpha/beta hydrolase"/>
    <property type="match status" value="1"/>
</dbReference>
<dbReference type="InterPro" id="IPR022742">
    <property type="entry name" value="Hydrolase_4"/>
</dbReference>
<dbReference type="Pfam" id="PF12146">
    <property type="entry name" value="Hydrolase_4"/>
    <property type="match status" value="1"/>
</dbReference>
<dbReference type="PANTHER" id="PTHR43265">
    <property type="entry name" value="ESTERASE ESTD"/>
    <property type="match status" value="1"/>
</dbReference>
<proteinExistence type="predicted"/>
<dbReference type="EMBL" id="JBHSBB010000027">
    <property type="protein sequence ID" value="MFC4035483.1"/>
    <property type="molecule type" value="Genomic_DNA"/>
</dbReference>
<feature type="domain" description="Serine aminopeptidase S33" evidence="1">
    <location>
        <begin position="26"/>
        <end position="143"/>
    </location>
</feature>
<dbReference type="InterPro" id="IPR029058">
    <property type="entry name" value="AB_hydrolase_fold"/>
</dbReference>
<keyword evidence="3" id="KW-1185">Reference proteome</keyword>
<dbReference type="GO" id="GO:0016787">
    <property type="term" value="F:hydrolase activity"/>
    <property type="evidence" value="ECO:0007669"/>
    <property type="project" value="UniProtKB-KW"/>
</dbReference>
<organism evidence="2 3">
    <name type="scientific">Streptomyces polygonati</name>
    <dbReference type="NCBI Taxonomy" id="1617087"/>
    <lineage>
        <taxon>Bacteria</taxon>
        <taxon>Bacillati</taxon>
        <taxon>Actinomycetota</taxon>
        <taxon>Actinomycetes</taxon>
        <taxon>Kitasatosporales</taxon>
        <taxon>Streptomycetaceae</taxon>
        <taxon>Streptomyces</taxon>
    </lineage>
</organism>
<accession>A0ABV8HTS8</accession>